<dbReference type="Proteomes" id="UP000824881">
    <property type="component" value="Unassembled WGS sequence"/>
</dbReference>
<gene>
    <name evidence="1" type="ORF">CCMSSC00406_0009470</name>
</gene>
<sequence length="415" mass="47095">MLANSLGRLPIQNMLPVELLAEILAYLTHRTDVGAAMLASRQFHTLLQPHLYKNVKLISYIGDNQLASFTSALDGPCTIYKSRAQQVEELSLTLERPSTNLVGNPVSMTNIYLPIYRLLTKLPNLSRLELKLNRGLTPYAFWRDARANGTPWSWDIMQVDLNEDFQLPITTLIFDVSQWAGECPTNIFRDWLLTQDAVEHFEHVIDSRPCKLLPASFPNLRFLKVAARNFQLLVNDLVGPRPITHLSIVGQIDDISDLEAFRLPDAYNNVNFLSCSSDGSSSSYLVLVGYFRNVEALNVSYRSDPTQCGLAAFLRDLRSHHRTPRTFDKLRCLRVTWVSTGQEGSHAQCPCSGAVADVLAELTKLQCLDVVSGCGESIRFERNGRQWPVRWGCEESDMWRHNWEKDALLDRRNSR</sequence>
<evidence type="ECO:0000313" key="1">
    <source>
        <dbReference type="EMBL" id="KAG9224428.1"/>
    </source>
</evidence>
<protein>
    <submittedName>
        <fullName evidence="1">Uncharacterized protein</fullName>
    </submittedName>
</protein>
<evidence type="ECO:0000313" key="2">
    <source>
        <dbReference type="Proteomes" id="UP000824881"/>
    </source>
</evidence>
<dbReference type="EMBL" id="WQMT02000003">
    <property type="protein sequence ID" value="KAG9224428.1"/>
    <property type="molecule type" value="Genomic_DNA"/>
</dbReference>
<reference evidence="1 2" key="1">
    <citation type="journal article" date="2021" name="Appl. Environ. Microbiol.">
        <title>Genetic linkage and physical mapping for an oyster mushroom Pleurotus cornucopiae and QTL analysis for the trait cap color.</title>
        <authorList>
            <person name="Zhang Y."/>
            <person name="Gao W."/>
            <person name="Sonnenberg A."/>
            <person name="Chen Q."/>
            <person name="Zhang J."/>
            <person name="Huang C."/>
        </authorList>
    </citation>
    <scope>NUCLEOTIDE SEQUENCE [LARGE SCALE GENOMIC DNA]</scope>
    <source>
        <strain evidence="1">CCMSSC00406</strain>
    </source>
</reference>
<accession>A0ACB7J4Y3</accession>
<name>A0ACB7J4Y3_PLECO</name>
<proteinExistence type="predicted"/>
<keyword evidence="2" id="KW-1185">Reference proteome</keyword>
<organism evidence="1 2">
    <name type="scientific">Pleurotus cornucopiae</name>
    <name type="common">Cornucopia mushroom</name>
    <dbReference type="NCBI Taxonomy" id="5321"/>
    <lineage>
        <taxon>Eukaryota</taxon>
        <taxon>Fungi</taxon>
        <taxon>Dikarya</taxon>
        <taxon>Basidiomycota</taxon>
        <taxon>Agaricomycotina</taxon>
        <taxon>Agaricomycetes</taxon>
        <taxon>Agaricomycetidae</taxon>
        <taxon>Agaricales</taxon>
        <taxon>Pleurotineae</taxon>
        <taxon>Pleurotaceae</taxon>
        <taxon>Pleurotus</taxon>
    </lineage>
</organism>
<comment type="caution">
    <text evidence="1">The sequence shown here is derived from an EMBL/GenBank/DDBJ whole genome shotgun (WGS) entry which is preliminary data.</text>
</comment>